<proteinExistence type="predicted"/>
<evidence type="ECO:0000313" key="2">
    <source>
        <dbReference type="EMBL" id="KXA92425.1"/>
    </source>
</evidence>
<dbReference type="InterPro" id="IPR000602">
    <property type="entry name" value="Glyco_hydro_38_N"/>
</dbReference>
<dbReference type="PANTHER" id="PTHR46017">
    <property type="entry name" value="ALPHA-MANNOSIDASE 2C1"/>
    <property type="match status" value="1"/>
</dbReference>
<dbReference type="PANTHER" id="PTHR46017:SF1">
    <property type="entry name" value="ALPHA-MANNOSIDASE 2C1"/>
    <property type="match status" value="1"/>
</dbReference>
<gene>
    <name evidence="2" type="ORF">AKJ65_07595</name>
</gene>
<protein>
    <recommendedName>
        <fullName evidence="1">Glycoside hydrolase family 38 N-terminal domain-containing protein</fullName>
    </recommendedName>
</protein>
<dbReference type="Gene3D" id="3.20.110.10">
    <property type="entry name" value="Glycoside hydrolase 38, N terminal domain"/>
    <property type="match status" value="1"/>
</dbReference>
<dbReference type="Pfam" id="PF01074">
    <property type="entry name" value="Glyco_hydro_38N"/>
    <property type="match status" value="1"/>
</dbReference>
<name>A0A133UE35_9EURY</name>
<dbReference type="SUPFAM" id="SSF88713">
    <property type="entry name" value="Glycoside hydrolase/deacetylase"/>
    <property type="match status" value="1"/>
</dbReference>
<dbReference type="InterPro" id="IPR011330">
    <property type="entry name" value="Glyco_hydro/deAcase_b/a-brl"/>
</dbReference>
<comment type="caution">
    <text evidence="2">The sequence shown here is derived from an EMBL/GenBank/DDBJ whole genome shotgun (WGS) entry which is preliminary data.</text>
</comment>
<evidence type="ECO:0000259" key="1">
    <source>
        <dbReference type="Pfam" id="PF01074"/>
    </source>
</evidence>
<reference evidence="2 3" key="1">
    <citation type="journal article" date="2016" name="Sci. Rep.">
        <title>Metabolic traits of an uncultured archaeal lineage -MSBL1- from brine pools of the Red Sea.</title>
        <authorList>
            <person name="Mwirichia R."/>
            <person name="Alam I."/>
            <person name="Rashid M."/>
            <person name="Vinu M."/>
            <person name="Ba-Alawi W."/>
            <person name="Anthony Kamau A."/>
            <person name="Kamanda Ngugi D."/>
            <person name="Goker M."/>
            <person name="Klenk H.P."/>
            <person name="Bajic V."/>
            <person name="Stingl U."/>
        </authorList>
    </citation>
    <scope>NUCLEOTIDE SEQUENCE [LARGE SCALE GENOMIC DNA]</scope>
    <source>
        <strain evidence="2">SCGC-AAA259E19</strain>
    </source>
</reference>
<keyword evidence="3" id="KW-1185">Reference proteome</keyword>
<feature type="non-terminal residue" evidence="2">
    <location>
        <position position="325"/>
    </location>
</feature>
<dbReference type="AlphaFoldDB" id="A0A133UE35"/>
<dbReference type="GO" id="GO:0009313">
    <property type="term" value="P:oligosaccharide catabolic process"/>
    <property type="evidence" value="ECO:0007669"/>
    <property type="project" value="TreeGrafter"/>
</dbReference>
<dbReference type="Proteomes" id="UP000070284">
    <property type="component" value="Unassembled WGS sequence"/>
</dbReference>
<dbReference type="EMBL" id="LHXO01000160">
    <property type="protein sequence ID" value="KXA92425.1"/>
    <property type="molecule type" value="Genomic_DNA"/>
</dbReference>
<dbReference type="InterPro" id="IPR027291">
    <property type="entry name" value="Glyco_hydro_38_N_sf"/>
</dbReference>
<organism evidence="2 3">
    <name type="scientific">candidate division MSBL1 archaeon SCGC-AAA259E19</name>
    <dbReference type="NCBI Taxonomy" id="1698264"/>
    <lineage>
        <taxon>Archaea</taxon>
        <taxon>Methanobacteriati</taxon>
        <taxon>Methanobacteriota</taxon>
        <taxon>candidate division MSBL1</taxon>
    </lineage>
</organism>
<dbReference type="GO" id="GO:0006013">
    <property type="term" value="P:mannose metabolic process"/>
    <property type="evidence" value="ECO:0007669"/>
    <property type="project" value="InterPro"/>
</dbReference>
<evidence type="ECO:0000313" key="3">
    <source>
        <dbReference type="Proteomes" id="UP000070284"/>
    </source>
</evidence>
<dbReference type="GO" id="GO:0004559">
    <property type="term" value="F:alpha-mannosidase activity"/>
    <property type="evidence" value="ECO:0007669"/>
    <property type="project" value="InterPro"/>
</dbReference>
<feature type="domain" description="Glycoside hydrolase family 38 N-terminal" evidence="1">
    <location>
        <begin position="80"/>
        <end position="305"/>
    </location>
</feature>
<accession>A0A133UE35</accession>
<sequence length="325" mass="37660">MARINKYLPILDDYGTRIKEEIRFALSLAEHEESNNWKNLILNTVNCLETEIKNGEAPDKAVKKAEEKLSEIGERASEYTIHYIAHAHIDMNWLWNLPDTVMTSYDTFSAMDDLMEEFQNFHFSQSQASTYKAMEEECPEMFETIKKRVENGNWEITASTWVEGDKNMGSGESQVRQILYAKNYFAEKFDIESGDLKLDWEPDTFGHPATTPKILQDAGIDYYYLHRPGDKRAVVPRLFNWRSSDGSEVLVWNDQKLTYNNHVREREVSEVLKFESETGIKEYMIVYDDGSPKGEEVRKIGGEIEGTKANSEVAILSPYEQRWSM</sequence>